<dbReference type="PRINTS" id="PR00385">
    <property type="entry name" value="P450"/>
</dbReference>
<feature type="signal peptide" evidence="10">
    <location>
        <begin position="1"/>
        <end position="22"/>
    </location>
</feature>
<dbReference type="SUPFAM" id="SSF48264">
    <property type="entry name" value="Cytochrome P450"/>
    <property type="match status" value="1"/>
</dbReference>
<dbReference type="PANTHER" id="PTHR46300:SF7">
    <property type="entry name" value="P450, PUTATIVE (EUROFUNG)-RELATED"/>
    <property type="match status" value="1"/>
</dbReference>
<comment type="cofactor">
    <cofactor evidence="1 8">
        <name>heme</name>
        <dbReference type="ChEBI" id="CHEBI:30413"/>
    </cofactor>
</comment>
<dbReference type="Pfam" id="PF00067">
    <property type="entry name" value="p450"/>
    <property type="match status" value="1"/>
</dbReference>
<name>A0A2J6TJT0_9HELO</name>
<proteinExistence type="inferred from homology"/>
<dbReference type="PRINTS" id="PR00463">
    <property type="entry name" value="EP450I"/>
</dbReference>
<dbReference type="GO" id="GO:0004497">
    <property type="term" value="F:monooxygenase activity"/>
    <property type="evidence" value="ECO:0007669"/>
    <property type="project" value="UniProtKB-KW"/>
</dbReference>
<gene>
    <name evidence="11" type="ORF">K444DRAFT_584927</name>
</gene>
<evidence type="ECO:0000313" key="11">
    <source>
        <dbReference type="EMBL" id="PMD63248.1"/>
    </source>
</evidence>
<dbReference type="GO" id="GO:0016705">
    <property type="term" value="F:oxidoreductase activity, acting on paired donors, with incorporation or reduction of molecular oxygen"/>
    <property type="evidence" value="ECO:0007669"/>
    <property type="project" value="InterPro"/>
</dbReference>
<evidence type="ECO:0000256" key="6">
    <source>
        <dbReference type="ARBA" id="ARBA00023004"/>
    </source>
</evidence>
<keyword evidence="7 9" id="KW-0503">Monooxygenase</keyword>
<dbReference type="InterPro" id="IPR036396">
    <property type="entry name" value="Cyt_P450_sf"/>
</dbReference>
<evidence type="ECO:0000256" key="10">
    <source>
        <dbReference type="SAM" id="SignalP"/>
    </source>
</evidence>
<dbReference type="InterPro" id="IPR001128">
    <property type="entry name" value="Cyt_P450"/>
</dbReference>
<feature type="chain" id="PRO_5014347365" evidence="10">
    <location>
        <begin position="23"/>
        <end position="523"/>
    </location>
</feature>
<evidence type="ECO:0000313" key="12">
    <source>
        <dbReference type="Proteomes" id="UP000235371"/>
    </source>
</evidence>
<dbReference type="AlphaFoldDB" id="A0A2J6TJT0"/>
<keyword evidence="12" id="KW-1185">Reference proteome</keyword>
<dbReference type="PROSITE" id="PS00086">
    <property type="entry name" value="CYTOCHROME_P450"/>
    <property type="match status" value="1"/>
</dbReference>
<dbReference type="RefSeq" id="XP_024740152.1">
    <property type="nucleotide sequence ID" value="XM_024877892.1"/>
</dbReference>
<dbReference type="InterPro" id="IPR017972">
    <property type="entry name" value="Cyt_P450_CS"/>
</dbReference>
<dbReference type="OrthoDB" id="2789670at2759"/>
<evidence type="ECO:0000256" key="7">
    <source>
        <dbReference type="ARBA" id="ARBA00023033"/>
    </source>
</evidence>
<dbReference type="InterPro" id="IPR002401">
    <property type="entry name" value="Cyt_P450_E_grp-I"/>
</dbReference>
<evidence type="ECO:0000256" key="9">
    <source>
        <dbReference type="RuleBase" id="RU000461"/>
    </source>
</evidence>
<evidence type="ECO:0000256" key="5">
    <source>
        <dbReference type="ARBA" id="ARBA00023002"/>
    </source>
</evidence>
<dbReference type="EMBL" id="KZ613782">
    <property type="protein sequence ID" value="PMD63248.1"/>
    <property type="molecule type" value="Genomic_DNA"/>
</dbReference>
<feature type="binding site" description="axial binding residue" evidence="8">
    <location>
        <position position="440"/>
    </location>
    <ligand>
        <name>heme</name>
        <dbReference type="ChEBI" id="CHEBI:30413"/>
    </ligand>
    <ligandPart>
        <name>Fe</name>
        <dbReference type="ChEBI" id="CHEBI:18248"/>
    </ligandPart>
</feature>
<evidence type="ECO:0000256" key="1">
    <source>
        <dbReference type="ARBA" id="ARBA00001971"/>
    </source>
</evidence>
<keyword evidence="6 8" id="KW-0408">Iron</keyword>
<dbReference type="InParanoid" id="A0A2J6TJT0"/>
<dbReference type="GeneID" id="36585969"/>
<keyword evidence="10" id="KW-0732">Signal</keyword>
<dbReference type="InterPro" id="IPR050364">
    <property type="entry name" value="Cytochrome_P450_fung"/>
</dbReference>
<keyword evidence="5 9" id="KW-0560">Oxidoreductase</keyword>
<protein>
    <submittedName>
        <fullName evidence="11">Putative cytochrome P450 oxidoreductase OrdA-like protein</fullName>
    </submittedName>
</protein>
<dbReference type="Proteomes" id="UP000235371">
    <property type="component" value="Unassembled WGS sequence"/>
</dbReference>
<dbReference type="Gene3D" id="1.10.630.10">
    <property type="entry name" value="Cytochrome P450"/>
    <property type="match status" value="1"/>
</dbReference>
<dbReference type="PANTHER" id="PTHR46300">
    <property type="entry name" value="P450, PUTATIVE (EUROFUNG)-RELATED-RELATED"/>
    <property type="match status" value="1"/>
</dbReference>
<reference evidence="11 12" key="1">
    <citation type="submission" date="2016-04" db="EMBL/GenBank/DDBJ databases">
        <title>A degradative enzymes factory behind the ericoid mycorrhizal symbiosis.</title>
        <authorList>
            <consortium name="DOE Joint Genome Institute"/>
            <person name="Martino E."/>
            <person name="Morin E."/>
            <person name="Grelet G."/>
            <person name="Kuo A."/>
            <person name="Kohler A."/>
            <person name="Daghino S."/>
            <person name="Barry K."/>
            <person name="Choi C."/>
            <person name="Cichocki N."/>
            <person name="Clum A."/>
            <person name="Copeland A."/>
            <person name="Hainaut M."/>
            <person name="Haridas S."/>
            <person name="Labutti K."/>
            <person name="Lindquist E."/>
            <person name="Lipzen A."/>
            <person name="Khouja H.-R."/>
            <person name="Murat C."/>
            <person name="Ohm R."/>
            <person name="Olson A."/>
            <person name="Spatafora J."/>
            <person name="Veneault-Fourrey C."/>
            <person name="Henrissat B."/>
            <person name="Grigoriev I."/>
            <person name="Martin F."/>
            <person name="Perotto S."/>
        </authorList>
    </citation>
    <scope>NUCLEOTIDE SEQUENCE [LARGE SCALE GENOMIC DNA]</scope>
    <source>
        <strain evidence="11 12">E</strain>
    </source>
</reference>
<dbReference type="CDD" id="cd11065">
    <property type="entry name" value="CYP64-like"/>
    <property type="match status" value="1"/>
</dbReference>
<comment type="similarity">
    <text evidence="2 9">Belongs to the cytochrome P450 family.</text>
</comment>
<evidence type="ECO:0000256" key="4">
    <source>
        <dbReference type="ARBA" id="ARBA00022723"/>
    </source>
</evidence>
<accession>A0A2J6TJT0</accession>
<dbReference type="STRING" id="1095630.A0A2J6TJT0"/>
<evidence type="ECO:0000256" key="8">
    <source>
        <dbReference type="PIRSR" id="PIRSR602401-1"/>
    </source>
</evidence>
<organism evidence="11 12">
    <name type="scientific">Hyaloscypha bicolor E</name>
    <dbReference type="NCBI Taxonomy" id="1095630"/>
    <lineage>
        <taxon>Eukaryota</taxon>
        <taxon>Fungi</taxon>
        <taxon>Dikarya</taxon>
        <taxon>Ascomycota</taxon>
        <taxon>Pezizomycotina</taxon>
        <taxon>Leotiomycetes</taxon>
        <taxon>Helotiales</taxon>
        <taxon>Hyaloscyphaceae</taxon>
        <taxon>Hyaloscypha</taxon>
        <taxon>Hyaloscypha bicolor</taxon>
    </lineage>
</organism>
<keyword evidence="4 8" id="KW-0479">Metal-binding</keyword>
<keyword evidence="3 8" id="KW-0349">Heme</keyword>
<evidence type="ECO:0000256" key="3">
    <source>
        <dbReference type="ARBA" id="ARBA00022617"/>
    </source>
</evidence>
<evidence type="ECO:0000256" key="2">
    <source>
        <dbReference type="ARBA" id="ARBA00010617"/>
    </source>
</evidence>
<sequence length="523" mass="59318">MSRVVSVEAALLLLALYMIKRALFDKKKNVAPLPPGPKGLPLIGNITDMPPTGMPEYQHWLKHKDLYGPISSVTVLGQVIIILHDKNIAHDLMEKRSTIHSGRPRMVFAFEMCGWLETLSSQPNNSRHRLYRKYAHQEIGTKAAVSRFSAIQEAEVGRFLSRMNRTPDEMIAHLKTEAGATILKITYGYNIEQHKEDPLVKVVDEALEQFSAAVVPGVWMVDILPILRYLPDWLPGVGFKRTARLWRKTLTDVVNNPYIYVKQRMSDHSNEDSYVSKLIEQNLPTLGPEEEHAIKWSAASLYTGGADTSVSTMTSFFLAMSITPEVQRKAQEEIDRVVGSSRLPTFSDRENLPYVDAIVKEALRWHPIAPMGLPHMADQDDTYNGYFIPKGSLIIPSIWWFTHNPETYHDPMTFKPERYLAPFNEPTPWDVVWGFGRRVCPGRVVADSNIYLMFAQTLAVFDIKKAVDERGAEIEPEIKFKAGIISHPVPPKCRITPRSEVHEKLISEVEVKYPCGESDAKFL</sequence>
<dbReference type="GO" id="GO:0005506">
    <property type="term" value="F:iron ion binding"/>
    <property type="evidence" value="ECO:0007669"/>
    <property type="project" value="InterPro"/>
</dbReference>
<dbReference type="GO" id="GO:0020037">
    <property type="term" value="F:heme binding"/>
    <property type="evidence" value="ECO:0007669"/>
    <property type="project" value="InterPro"/>
</dbReference>